<dbReference type="AlphaFoldDB" id="A0A4C1UYV4"/>
<keyword evidence="3" id="KW-1185">Reference proteome</keyword>
<dbReference type="EMBL" id="BGZK01000246">
    <property type="protein sequence ID" value="GBP31430.1"/>
    <property type="molecule type" value="Genomic_DNA"/>
</dbReference>
<organism evidence="2 3">
    <name type="scientific">Eumeta variegata</name>
    <name type="common">Bagworm moth</name>
    <name type="synonym">Eumeta japonica</name>
    <dbReference type="NCBI Taxonomy" id="151549"/>
    <lineage>
        <taxon>Eukaryota</taxon>
        <taxon>Metazoa</taxon>
        <taxon>Ecdysozoa</taxon>
        <taxon>Arthropoda</taxon>
        <taxon>Hexapoda</taxon>
        <taxon>Insecta</taxon>
        <taxon>Pterygota</taxon>
        <taxon>Neoptera</taxon>
        <taxon>Endopterygota</taxon>
        <taxon>Lepidoptera</taxon>
        <taxon>Glossata</taxon>
        <taxon>Ditrysia</taxon>
        <taxon>Tineoidea</taxon>
        <taxon>Psychidae</taxon>
        <taxon>Oiketicinae</taxon>
        <taxon>Eumeta</taxon>
    </lineage>
</organism>
<proteinExistence type="predicted"/>
<evidence type="ECO:0000313" key="2">
    <source>
        <dbReference type="EMBL" id="GBP31430.1"/>
    </source>
</evidence>
<comment type="caution">
    <text evidence="2">The sequence shown here is derived from an EMBL/GenBank/DDBJ whole genome shotgun (WGS) entry which is preliminary data.</text>
</comment>
<evidence type="ECO:0000256" key="1">
    <source>
        <dbReference type="SAM" id="MobiDB-lite"/>
    </source>
</evidence>
<sequence>MPSPIFNLNLWQSATSIFLPADTLRRRPSSSTPHTRVANLCEYRPTSHSIACIYPGSAFDSDSDPNPDSGSGLDIHNSLAVLPTSRSRFCSRFRSQSDVEFEPLLNVDVTNNQSAGPLWSFDSWYASHIARQLQVQQGQSHGLQNPLGVRQEEDPEVQRHYHYL</sequence>
<protein>
    <submittedName>
        <fullName evidence="2">Uncharacterized protein</fullName>
    </submittedName>
</protein>
<accession>A0A4C1UYV4</accession>
<gene>
    <name evidence="2" type="ORF">EVAR_17919_1</name>
</gene>
<reference evidence="2 3" key="1">
    <citation type="journal article" date="2019" name="Commun. Biol.">
        <title>The bagworm genome reveals a unique fibroin gene that provides high tensile strength.</title>
        <authorList>
            <person name="Kono N."/>
            <person name="Nakamura H."/>
            <person name="Ohtoshi R."/>
            <person name="Tomita M."/>
            <person name="Numata K."/>
            <person name="Arakawa K."/>
        </authorList>
    </citation>
    <scope>NUCLEOTIDE SEQUENCE [LARGE SCALE GENOMIC DNA]</scope>
</reference>
<feature type="compositionally biased region" description="Basic and acidic residues" evidence="1">
    <location>
        <begin position="150"/>
        <end position="164"/>
    </location>
</feature>
<name>A0A4C1UYV4_EUMVA</name>
<dbReference type="Proteomes" id="UP000299102">
    <property type="component" value="Unassembled WGS sequence"/>
</dbReference>
<evidence type="ECO:0000313" key="3">
    <source>
        <dbReference type="Proteomes" id="UP000299102"/>
    </source>
</evidence>
<feature type="region of interest" description="Disordered" evidence="1">
    <location>
        <begin position="140"/>
        <end position="164"/>
    </location>
</feature>